<dbReference type="AlphaFoldDB" id="A0A1I3KK88"/>
<protein>
    <submittedName>
        <fullName evidence="2">Integrase core domain-containing protein</fullName>
    </submittedName>
</protein>
<feature type="domain" description="Integrase catalytic" evidence="1">
    <location>
        <begin position="2"/>
        <end position="55"/>
    </location>
</feature>
<reference evidence="3" key="1">
    <citation type="submission" date="2016-10" db="EMBL/GenBank/DDBJ databases">
        <authorList>
            <person name="Varghese N."/>
            <person name="Submissions S."/>
        </authorList>
    </citation>
    <scope>NUCLEOTIDE SEQUENCE [LARGE SCALE GENOMIC DNA]</scope>
    <source>
        <strain evidence="3">OK042</strain>
    </source>
</reference>
<gene>
    <name evidence="2" type="ORF">SAMN05518846_1019</name>
</gene>
<accession>A0A1I3KK88</accession>
<dbReference type="Proteomes" id="UP000198915">
    <property type="component" value="Unassembled WGS sequence"/>
</dbReference>
<keyword evidence="3" id="KW-1185">Reference proteome</keyword>
<dbReference type="Pfam" id="PF13333">
    <property type="entry name" value="rve_2"/>
    <property type="match status" value="1"/>
</dbReference>
<organism evidence="2 3">
    <name type="scientific">Brevibacillus centrosporus</name>
    <dbReference type="NCBI Taxonomy" id="54910"/>
    <lineage>
        <taxon>Bacteria</taxon>
        <taxon>Bacillati</taxon>
        <taxon>Bacillota</taxon>
        <taxon>Bacilli</taxon>
        <taxon>Bacillales</taxon>
        <taxon>Paenibacillaceae</taxon>
        <taxon>Brevibacillus</taxon>
    </lineage>
</organism>
<name>A0A1I3KK88_9BACL</name>
<dbReference type="InterPro" id="IPR012337">
    <property type="entry name" value="RNaseH-like_sf"/>
</dbReference>
<dbReference type="InterPro" id="IPR001584">
    <property type="entry name" value="Integrase_cat-core"/>
</dbReference>
<evidence type="ECO:0000313" key="2">
    <source>
        <dbReference type="EMBL" id="SFI72738.1"/>
    </source>
</evidence>
<dbReference type="RefSeq" id="WP_092265914.1">
    <property type="nucleotide sequence ID" value="NZ_FORT01000001.1"/>
</dbReference>
<evidence type="ECO:0000259" key="1">
    <source>
        <dbReference type="Pfam" id="PF13333"/>
    </source>
</evidence>
<evidence type="ECO:0000313" key="3">
    <source>
        <dbReference type="Proteomes" id="UP000198915"/>
    </source>
</evidence>
<dbReference type="GO" id="GO:0015074">
    <property type="term" value="P:DNA integration"/>
    <property type="evidence" value="ECO:0007669"/>
    <property type="project" value="InterPro"/>
</dbReference>
<sequence>MENFFSHFKSECLNRYTFRTSKEVKYAVKRYIQFYNQQRFQQKLNNLSPYEYRTQAA</sequence>
<proteinExistence type="predicted"/>
<dbReference type="EMBL" id="FORT01000001">
    <property type="protein sequence ID" value="SFI72738.1"/>
    <property type="molecule type" value="Genomic_DNA"/>
</dbReference>
<dbReference type="STRING" id="1884381.SAMN05518846_1019"/>
<dbReference type="SUPFAM" id="SSF53098">
    <property type="entry name" value="Ribonuclease H-like"/>
    <property type="match status" value="1"/>
</dbReference>